<dbReference type="InterPro" id="IPR036390">
    <property type="entry name" value="WH_DNA-bd_sf"/>
</dbReference>
<comment type="caution">
    <text evidence="2">The sequence shown here is derived from an EMBL/GenBank/DDBJ whole genome shotgun (WGS) entry which is preliminary data.</text>
</comment>
<dbReference type="GO" id="GO:0003677">
    <property type="term" value="F:DNA binding"/>
    <property type="evidence" value="ECO:0007669"/>
    <property type="project" value="UniProtKB-KW"/>
</dbReference>
<protein>
    <submittedName>
        <fullName evidence="2">DNA-binding PadR family transcriptional regulator</fullName>
    </submittedName>
</protein>
<dbReference type="PANTHER" id="PTHR33169:SF14">
    <property type="entry name" value="TRANSCRIPTIONAL REGULATOR RV3488"/>
    <property type="match status" value="1"/>
</dbReference>
<dbReference type="RefSeq" id="WP_184366470.1">
    <property type="nucleotide sequence ID" value="NZ_BAAAKM010000023.1"/>
</dbReference>
<dbReference type="Pfam" id="PF03551">
    <property type="entry name" value="PadR"/>
    <property type="match status" value="1"/>
</dbReference>
<dbReference type="Gene3D" id="1.10.10.10">
    <property type="entry name" value="Winged helix-like DNA-binding domain superfamily/Winged helix DNA-binding domain"/>
    <property type="match status" value="1"/>
</dbReference>
<dbReference type="EMBL" id="JACHDO010000001">
    <property type="protein sequence ID" value="MBB5493170.1"/>
    <property type="molecule type" value="Genomic_DNA"/>
</dbReference>
<dbReference type="InterPro" id="IPR052509">
    <property type="entry name" value="Metal_resp_DNA-bind_regulator"/>
</dbReference>
<dbReference type="AlphaFoldDB" id="A0A840W7Z2"/>
<name>A0A840W7Z2_9ACTN</name>
<accession>A0A840W7Z2</accession>
<proteinExistence type="predicted"/>
<dbReference type="InterPro" id="IPR036388">
    <property type="entry name" value="WH-like_DNA-bd_sf"/>
</dbReference>
<keyword evidence="2" id="KW-0238">DNA-binding</keyword>
<evidence type="ECO:0000313" key="2">
    <source>
        <dbReference type="EMBL" id="MBB5493170.1"/>
    </source>
</evidence>
<feature type="domain" description="Transcription regulator PadR N-terminal" evidence="1">
    <location>
        <begin position="8"/>
        <end position="80"/>
    </location>
</feature>
<reference evidence="2 3" key="1">
    <citation type="submission" date="2020-08" db="EMBL/GenBank/DDBJ databases">
        <title>Sequencing the genomes of 1000 actinobacteria strains.</title>
        <authorList>
            <person name="Klenk H.-P."/>
        </authorList>
    </citation>
    <scope>NUCLEOTIDE SEQUENCE [LARGE SCALE GENOMIC DNA]</scope>
    <source>
        <strain evidence="2 3">DSM 44598</strain>
    </source>
</reference>
<gene>
    <name evidence="2" type="ORF">HNR07_004307</name>
</gene>
<evidence type="ECO:0000313" key="3">
    <source>
        <dbReference type="Proteomes" id="UP000579647"/>
    </source>
</evidence>
<organism evidence="2 3">
    <name type="scientific">Nocardiopsis metallicus</name>
    <dbReference type="NCBI Taxonomy" id="179819"/>
    <lineage>
        <taxon>Bacteria</taxon>
        <taxon>Bacillati</taxon>
        <taxon>Actinomycetota</taxon>
        <taxon>Actinomycetes</taxon>
        <taxon>Streptosporangiales</taxon>
        <taxon>Nocardiopsidaceae</taxon>
        <taxon>Nocardiopsis</taxon>
    </lineage>
</organism>
<sequence length="194" mass="21567">MSATRLLVLGVVRVHGQAHGYRVGRELMDWGAEEWANVKWGSIYHALRKLSEQGKLREFVAEGEVTERTSYEITDEGEADFLRLLRGALSHGGDDHALLCAGVTLMPCLPRAEVIELLKERLAVLEKSDTEVVSAIDATEAEWGKPAHVRELFRLWHYTVDAGADWTRQLIASLEAGEYVMADDSPQAFGLPPV</sequence>
<evidence type="ECO:0000259" key="1">
    <source>
        <dbReference type="Pfam" id="PF03551"/>
    </source>
</evidence>
<dbReference type="Proteomes" id="UP000579647">
    <property type="component" value="Unassembled WGS sequence"/>
</dbReference>
<dbReference type="PANTHER" id="PTHR33169">
    <property type="entry name" value="PADR-FAMILY TRANSCRIPTIONAL REGULATOR"/>
    <property type="match status" value="1"/>
</dbReference>
<keyword evidence="3" id="KW-1185">Reference proteome</keyword>
<dbReference type="SUPFAM" id="SSF46785">
    <property type="entry name" value="Winged helix' DNA-binding domain"/>
    <property type="match status" value="1"/>
</dbReference>
<dbReference type="InterPro" id="IPR005149">
    <property type="entry name" value="Tscrpt_reg_PadR_N"/>
</dbReference>